<dbReference type="SUPFAM" id="SSF55729">
    <property type="entry name" value="Acyl-CoA N-acyltransferases (Nat)"/>
    <property type="match status" value="1"/>
</dbReference>
<dbReference type="AlphaFoldDB" id="A0A1G9KHE5"/>
<dbReference type="InterPro" id="IPR000182">
    <property type="entry name" value="GNAT_dom"/>
</dbReference>
<evidence type="ECO:0000313" key="3">
    <source>
        <dbReference type="Proteomes" id="UP000198901"/>
    </source>
</evidence>
<dbReference type="RefSeq" id="WP_093198622.1">
    <property type="nucleotide sequence ID" value="NZ_FNGS01000002.1"/>
</dbReference>
<protein>
    <submittedName>
        <fullName evidence="2">Predicted N-acyltransferase, GNAT family</fullName>
    </submittedName>
</protein>
<sequence>MKRLFDPAHIHVETIRQLLESSFPVEERRPFPDFLRLLSNGAFSLYVWEENEKLMAFSVVWDFGDFQFLEYLAVHPDTRGTGYGTQAMNDLIAAFQTPLLLEVEPPADAISRKRIVFYERLGFVLNDFPYFQPPYRADGTPFSLRIMSYRRPLEAADFAEKAEKLKWEVYERWYDGVK</sequence>
<reference evidence="2 3" key="1">
    <citation type="submission" date="2016-10" db="EMBL/GenBank/DDBJ databases">
        <authorList>
            <person name="de Groot N.N."/>
        </authorList>
    </citation>
    <scope>NUCLEOTIDE SEQUENCE [LARGE SCALE GENOMIC DNA]</scope>
    <source>
        <strain evidence="2 3">DSM 21668</strain>
    </source>
</reference>
<dbReference type="CDD" id="cd04301">
    <property type="entry name" value="NAT_SF"/>
    <property type="match status" value="1"/>
</dbReference>
<accession>A0A1G9KHE5</accession>
<keyword evidence="2" id="KW-0808">Transferase</keyword>
<dbReference type="GO" id="GO:0016747">
    <property type="term" value="F:acyltransferase activity, transferring groups other than amino-acyl groups"/>
    <property type="evidence" value="ECO:0007669"/>
    <property type="project" value="InterPro"/>
</dbReference>
<evidence type="ECO:0000259" key="1">
    <source>
        <dbReference type="PROSITE" id="PS51186"/>
    </source>
</evidence>
<dbReference type="Proteomes" id="UP000198901">
    <property type="component" value="Unassembled WGS sequence"/>
</dbReference>
<dbReference type="Pfam" id="PF00583">
    <property type="entry name" value="Acetyltransf_1"/>
    <property type="match status" value="1"/>
</dbReference>
<evidence type="ECO:0000313" key="2">
    <source>
        <dbReference type="EMBL" id="SDL48835.1"/>
    </source>
</evidence>
<dbReference type="OrthoDB" id="9127144at2"/>
<dbReference type="InterPro" id="IPR016181">
    <property type="entry name" value="Acyl_CoA_acyltransferase"/>
</dbReference>
<dbReference type="STRING" id="563176.SAMN04488090_1010"/>
<gene>
    <name evidence="2" type="ORF">SAMN04488090_1010</name>
</gene>
<feature type="domain" description="N-acetyltransferase" evidence="1">
    <location>
        <begin position="1"/>
        <end position="152"/>
    </location>
</feature>
<dbReference type="EMBL" id="FNGS01000002">
    <property type="protein sequence ID" value="SDL48835.1"/>
    <property type="molecule type" value="Genomic_DNA"/>
</dbReference>
<keyword evidence="2" id="KW-0012">Acyltransferase</keyword>
<keyword evidence="3" id="KW-1185">Reference proteome</keyword>
<organism evidence="2 3">
    <name type="scientific">Siphonobacter aquaeclarae</name>
    <dbReference type="NCBI Taxonomy" id="563176"/>
    <lineage>
        <taxon>Bacteria</taxon>
        <taxon>Pseudomonadati</taxon>
        <taxon>Bacteroidota</taxon>
        <taxon>Cytophagia</taxon>
        <taxon>Cytophagales</taxon>
        <taxon>Cytophagaceae</taxon>
        <taxon>Siphonobacter</taxon>
    </lineage>
</organism>
<dbReference type="Gene3D" id="3.40.630.30">
    <property type="match status" value="1"/>
</dbReference>
<name>A0A1G9KHE5_9BACT</name>
<dbReference type="PROSITE" id="PS51186">
    <property type="entry name" value="GNAT"/>
    <property type="match status" value="1"/>
</dbReference>
<proteinExistence type="predicted"/>